<name>A0A4U8V0L2_STECR</name>
<organism evidence="2 3">
    <name type="scientific">Steinernema carpocapsae</name>
    <name type="common">Entomopathogenic nematode</name>
    <dbReference type="NCBI Taxonomy" id="34508"/>
    <lineage>
        <taxon>Eukaryota</taxon>
        <taxon>Metazoa</taxon>
        <taxon>Ecdysozoa</taxon>
        <taxon>Nematoda</taxon>
        <taxon>Chromadorea</taxon>
        <taxon>Rhabditida</taxon>
        <taxon>Tylenchina</taxon>
        <taxon>Panagrolaimomorpha</taxon>
        <taxon>Strongyloidoidea</taxon>
        <taxon>Steinernematidae</taxon>
        <taxon>Steinernema</taxon>
    </lineage>
</organism>
<reference evidence="2 3" key="2">
    <citation type="journal article" date="2019" name="G3 (Bethesda)">
        <title>Hybrid Assembly of the Genome of the Entomopathogenic Nematode Steinernema carpocapsae Identifies the X-Chromosome.</title>
        <authorList>
            <person name="Serra L."/>
            <person name="Macchietto M."/>
            <person name="Macias-Munoz A."/>
            <person name="McGill C.J."/>
            <person name="Rodriguez I.M."/>
            <person name="Rodriguez B."/>
            <person name="Murad R."/>
            <person name="Mortazavi A."/>
        </authorList>
    </citation>
    <scope>NUCLEOTIDE SEQUENCE [LARGE SCALE GENOMIC DNA]</scope>
    <source>
        <strain evidence="2 3">ALL</strain>
    </source>
</reference>
<sequence length="212" mass="24591">MIISKQPWKRDQKREDTNKQRGYDTGMLQTGKRKQIAATTKYRIGYKERDRIIKGRKKREEMMYCDQLSARREQFAGATARASQQFAAVDRRGDAKRADGRQTHSVMSHTRNNVLSHVFTPVIEEKAPYLPKTGTSNWPYSEGLTAQDDRRRGPARRVRSNIVFQIYVHIPYTFPEKASNHKIGMARVSKTAKTTFTLHFVGQMLKFCCFQL</sequence>
<keyword evidence="3" id="KW-1185">Reference proteome</keyword>
<dbReference type="Proteomes" id="UP000298663">
    <property type="component" value="Unassembled WGS sequence"/>
</dbReference>
<dbReference type="EMBL" id="AZBU02000001">
    <property type="protein sequence ID" value="TMS39400.1"/>
    <property type="molecule type" value="Genomic_DNA"/>
</dbReference>
<protein>
    <submittedName>
        <fullName evidence="2">Uncharacterized protein</fullName>
    </submittedName>
</protein>
<evidence type="ECO:0000313" key="2">
    <source>
        <dbReference type="EMBL" id="TMS39400.1"/>
    </source>
</evidence>
<evidence type="ECO:0000313" key="3">
    <source>
        <dbReference type="Proteomes" id="UP000298663"/>
    </source>
</evidence>
<accession>A0A4U8V0L2</accession>
<feature type="compositionally biased region" description="Basic and acidic residues" evidence="1">
    <location>
        <begin position="8"/>
        <end position="22"/>
    </location>
</feature>
<dbReference type="AlphaFoldDB" id="A0A4U8V0L2"/>
<reference evidence="2 3" key="1">
    <citation type="journal article" date="2015" name="Genome Biol.">
        <title>Comparative genomics of Steinernema reveals deeply conserved gene regulatory networks.</title>
        <authorList>
            <person name="Dillman A.R."/>
            <person name="Macchietto M."/>
            <person name="Porter C.F."/>
            <person name="Rogers A."/>
            <person name="Williams B."/>
            <person name="Antoshechkin I."/>
            <person name="Lee M.M."/>
            <person name="Goodwin Z."/>
            <person name="Lu X."/>
            <person name="Lewis E.E."/>
            <person name="Goodrich-Blair H."/>
            <person name="Stock S.P."/>
            <person name="Adams B.J."/>
            <person name="Sternberg P.W."/>
            <person name="Mortazavi A."/>
        </authorList>
    </citation>
    <scope>NUCLEOTIDE SEQUENCE [LARGE SCALE GENOMIC DNA]</scope>
    <source>
        <strain evidence="2 3">ALL</strain>
    </source>
</reference>
<gene>
    <name evidence="2" type="ORF">L596_005930</name>
</gene>
<evidence type="ECO:0000256" key="1">
    <source>
        <dbReference type="SAM" id="MobiDB-lite"/>
    </source>
</evidence>
<proteinExistence type="predicted"/>
<comment type="caution">
    <text evidence="2">The sequence shown here is derived from an EMBL/GenBank/DDBJ whole genome shotgun (WGS) entry which is preliminary data.</text>
</comment>
<feature type="region of interest" description="Disordered" evidence="1">
    <location>
        <begin position="1"/>
        <end position="25"/>
    </location>
</feature>